<protein>
    <submittedName>
        <fullName evidence="1">Uncharacterized protein</fullName>
    </submittedName>
</protein>
<evidence type="ECO:0000313" key="1">
    <source>
        <dbReference type="EMBL" id="MDR6240784.1"/>
    </source>
</evidence>
<dbReference type="EMBL" id="JAVDQD010000005">
    <property type="protein sequence ID" value="MDR6240784.1"/>
    <property type="molecule type" value="Genomic_DNA"/>
</dbReference>
<dbReference type="Proteomes" id="UP001185092">
    <property type="component" value="Unassembled WGS sequence"/>
</dbReference>
<keyword evidence="2" id="KW-1185">Reference proteome</keyword>
<comment type="caution">
    <text evidence="1">The sequence shown here is derived from an EMBL/GenBank/DDBJ whole genome shotgun (WGS) entry which is preliminary data.</text>
</comment>
<sequence length="281" mass="33288">MNINKLISSKEMLYNIEPNLLNSIILYELEKLTISSNFEAGVYIFMTSKKRVIKLYNHHHQNQYALCELQTMNNAVEILAWYIGEYIPNQLKQKGLPSNIENILILYELSIYNLVSGQIPLKVQYLISKVKQNLQKKEQNKLCLRISDLSGEIIFWMKYYFPYTTSKTINKIMEVFAHKIKDIAEDDFQVHNGFITLNNSELPAFIESVMEQSEQIFDWQFNSLDESFNPKNYSKYHQKQLQLTFISNRREERCDLGELTQRIKDQIINKFDLKNYQRIIA</sequence>
<evidence type="ECO:0000313" key="2">
    <source>
        <dbReference type="Proteomes" id="UP001185092"/>
    </source>
</evidence>
<dbReference type="AlphaFoldDB" id="A0AAE3XSK4"/>
<proteinExistence type="predicted"/>
<name>A0AAE3XSK4_9BACT</name>
<organism evidence="1 2">
    <name type="scientific">Aureibacter tunicatorum</name>
    <dbReference type="NCBI Taxonomy" id="866807"/>
    <lineage>
        <taxon>Bacteria</taxon>
        <taxon>Pseudomonadati</taxon>
        <taxon>Bacteroidota</taxon>
        <taxon>Cytophagia</taxon>
        <taxon>Cytophagales</taxon>
        <taxon>Persicobacteraceae</taxon>
        <taxon>Aureibacter</taxon>
    </lineage>
</organism>
<accession>A0AAE3XSK4</accession>
<dbReference type="RefSeq" id="WP_309941021.1">
    <property type="nucleotide sequence ID" value="NZ_AP025306.1"/>
</dbReference>
<reference evidence="1" key="1">
    <citation type="submission" date="2023-07" db="EMBL/GenBank/DDBJ databases">
        <title>Genomic Encyclopedia of Type Strains, Phase IV (KMG-IV): sequencing the most valuable type-strain genomes for metagenomic binning, comparative biology and taxonomic classification.</title>
        <authorList>
            <person name="Goeker M."/>
        </authorList>
    </citation>
    <scope>NUCLEOTIDE SEQUENCE</scope>
    <source>
        <strain evidence="1">DSM 26174</strain>
    </source>
</reference>
<gene>
    <name evidence="1" type="ORF">HNQ88_003860</name>
</gene>